<feature type="domain" description="FAM91 C-terminal" evidence="2">
    <location>
        <begin position="23"/>
        <end position="111"/>
    </location>
</feature>
<dbReference type="STRING" id="8022.A0A060Z3T4"/>
<dbReference type="PANTHER" id="PTHR28441:SF2">
    <property type="entry name" value="PROTEIN FAM91A1"/>
    <property type="match status" value="1"/>
</dbReference>
<name>A0A060Z3T4_ONCMY</name>
<evidence type="ECO:0000313" key="3">
    <source>
        <dbReference type="EMBL" id="CDQ98542.1"/>
    </source>
</evidence>
<dbReference type="Pfam" id="PF14648">
    <property type="entry name" value="FAM91_C"/>
    <property type="match status" value="1"/>
</dbReference>
<dbReference type="AlphaFoldDB" id="A0A060Z3T4"/>
<dbReference type="EMBL" id="FR938144">
    <property type="protein sequence ID" value="CDQ98542.1"/>
    <property type="molecule type" value="Genomic_DNA"/>
</dbReference>
<evidence type="ECO:0000256" key="1">
    <source>
        <dbReference type="ARBA" id="ARBA00010319"/>
    </source>
</evidence>
<sequence length="139" mass="15434">NWVVDNYCHIVYTGDSHLGGGLEANSSTESFELVTEDNNGGKQAAEVPLTEDEWVPLELCFGMPLFSSELNRKICRKIAAHGLCSKDSLQDLLHSSRTLSLNVLSFVQSFQVRAAFYCITPCCHLKSSQIKPANRNRTL</sequence>
<evidence type="ECO:0000313" key="4">
    <source>
        <dbReference type="Proteomes" id="UP000193380"/>
    </source>
</evidence>
<comment type="similarity">
    <text evidence="1">Belongs to the FAM91 family.</text>
</comment>
<evidence type="ECO:0000259" key="2">
    <source>
        <dbReference type="Pfam" id="PF14648"/>
    </source>
</evidence>
<dbReference type="Proteomes" id="UP000193380">
    <property type="component" value="Unassembled WGS sequence"/>
</dbReference>
<feature type="non-terminal residue" evidence="3">
    <location>
        <position position="1"/>
    </location>
</feature>
<dbReference type="GO" id="GO:0006886">
    <property type="term" value="P:intracellular protein transport"/>
    <property type="evidence" value="ECO:0007669"/>
    <property type="project" value="TreeGrafter"/>
</dbReference>
<dbReference type="PANTHER" id="PTHR28441">
    <property type="entry name" value="PROTEIN FAM91A1"/>
    <property type="match status" value="1"/>
</dbReference>
<dbReference type="GO" id="GO:0099041">
    <property type="term" value="P:vesicle tethering to Golgi"/>
    <property type="evidence" value="ECO:0007669"/>
    <property type="project" value="TreeGrafter"/>
</dbReference>
<gene>
    <name evidence="3" type="ORF">GSONMT00057397001</name>
</gene>
<reference evidence="3" key="1">
    <citation type="journal article" date="2014" name="Nat. Commun.">
        <title>The rainbow trout genome provides novel insights into evolution after whole-genome duplication in vertebrates.</title>
        <authorList>
            <person name="Berthelot C."/>
            <person name="Brunet F."/>
            <person name="Chalopin D."/>
            <person name="Juanchich A."/>
            <person name="Bernard M."/>
            <person name="Noel B."/>
            <person name="Bento P."/>
            <person name="Da Silva C."/>
            <person name="Labadie K."/>
            <person name="Alberti A."/>
            <person name="Aury J.M."/>
            <person name="Louis A."/>
            <person name="Dehais P."/>
            <person name="Bardou P."/>
            <person name="Montfort J."/>
            <person name="Klopp C."/>
            <person name="Cabau C."/>
            <person name="Gaspin C."/>
            <person name="Thorgaard G.H."/>
            <person name="Boussaha M."/>
            <person name="Quillet E."/>
            <person name="Guyomard R."/>
            <person name="Galiana D."/>
            <person name="Bobe J."/>
            <person name="Volff J.N."/>
            <person name="Genet C."/>
            <person name="Wincker P."/>
            <person name="Jaillon O."/>
            <person name="Roest Crollius H."/>
            <person name="Guiguen Y."/>
        </authorList>
    </citation>
    <scope>NUCLEOTIDE SEQUENCE [LARGE SCALE GENOMIC DNA]</scope>
</reference>
<accession>A0A060Z3T4</accession>
<dbReference type="PaxDb" id="8022-A0A060Z3T4"/>
<proteinExistence type="inferred from homology"/>
<protein>
    <recommendedName>
        <fullName evidence="2">FAM91 C-terminal domain-containing protein</fullName>
    </recommendedName>
</protein>
<dbReference type="InterPro" id="IPR039199">
    <property type="entry name" value="FAM91"/>
</dbReference>
<reference evidence="3" key="2">
    <citation type="submission" date="2014-03" db="EMBL/GenBank/DDBJ databases">
        <authorList>
            <person name="Genoscope - CEA"/>
        </authorList>
    </citation>
    <scope>NUCLEOTIDE SEQUENCE</scope>
</reference>
<dbReference type="GO" id="GO:0005802">
    <property type="term" value="C:trans-Golgi network"/>
    <property type="evidence" value="ECO:0007669"/>
    <property type="project" value="TreeGrafter"/>
</dbReference>
<dbReference type="InterPro" id="IPR028097">
    <property type="entry name" value="FAM91_C_dom"/>
</dbReference>
<organism evidence="3 4">
    <name type="scientific">Oncorhynchus mykiss</name>
    <name type="common">Rainbow trout</name>
    <name type="synonym">Salmo gairdneri</name>
    <dbReference type="NCBI Taxonomy" id="8022"/>
    <lineage>
        <taxon>Eukaryota</taxon>
        <taxon>Metazoa</taxon>
        <taxon>Chordata</taxon>
        <taxon>Craniata</taxon>
        <taxon>Vertebrata</taxon>
        <taxon>Euteleostomi</taxon>
        <taxon>Actinopterygii</taxon>
        <taxon>Neopterygii</taxon>
        <taxon>Teleostei</taxon>
        <taxon>Protacanthopterygii</taxon>
        <taxon>Salmoniformes</taxon>
        <taxon>Salmonidae</taxon>
        <taxon>Salmoninae</taxon>
        <taxon>Oncorhynchus</taxon>
    </lineage>
</organism>
<dbReference type="GO" id="GO:0031410">
    <property type="term" value="C:cytoplasmic vesicle"/>
    <property type="evidence" value="ECO:0007669"/>
    <property type="project" value="TreeGrafter"/>
</dbReference>